<dbReference type="InterPro" id="IPR011620">
    <property type="entry name" value="Sig_transdc_His_kinase_LytS_TM"/>
</dbReference>
<evidence type="ECO:0000313" key="12">
    <source>
        <dbReference type="Proteomes" id="UP001268089"/>
    </source>
</evidence>
<evidence type="ECO:0000259" key="10">
    <source>
        <dbReference type="PROSITE" id="PS50887"/>
    </source>
</evidence>
<keyword evidence="4 6" id="KW-1133">Transmembrane helix</keyword>
<keyword evidence="3 6" id="KW-0812">Transmembrane</keyword>
<dbReference type="InterPro" id="IPR052155">
    <property type="entry name" value="Biofilm_reg_signaling"/>
</dbReference>
<feature type="domain" description="GGDEF" evidence="10">
    <location>
        <begin position="602"/>
        <end position="740"/>
    </location>
</feature>
<dbReference type="NCBIfam" id="TIGR00229">
    <property type="entry name" value="sensory_box"/>
    <property type="match status" value="3"/>
</dbReference>
<dbReference type="PANTHER" id="PTHR44757">
    <property type="entry name" value="DIGUANYLATE CYCLASE DGCP"/>
    <property type="match status" value="1"/>
</dbReference>
<dbReference type="InterPro" id="IPR000160">
    <property type="entry name" value="GGDEF_dom"/>
</dbReference>
<keyword evidence="2" id="KW-1003">Cell membrane</keyword>
<dbReference type="InterPro" id="IPR001610">
    <property type="entry name" value="PAC"/>
</dbReference>
<dbReference type="Pfam" id="PF13426">
    <property type="entry name" value="PAS_9"/>
    <property type="match status" value="2"/>
</dbReference>
<dbReference type="Proteomes" id="UP001268089">
    <property type="component" value="Unassembled WGS sequence"/>
</dbReference>
<name>A0ABU1ZIF0_9BURK</name>
<dbReference type="Gene3D" id="3.20.20.450">
    <property type="entry name" value="EAL domain"/>
    <property type="match status" value="1"/>
</dbReference>
<dbReference type="PANTHER" id="PTHR44757:SF2">
    <property type="entry name" value="BIOFILM ARCHITECTURE MAINTENANCE PROTEIN MBAA"/>
    <property type="match status" value="1"/>
</dbReference>
<reference evidence="11 12" key="1">
    <citation type="submission" date="2023-07" db="EMBL/GenBank/DDBJ databases">
        <title>Sorghum-associated microbial communities from plants grown in Nebraska, USA.</title>
        <authorList>
            <person name="Schachtman D."/>
        </authorList>
    </citation>
    <scope>NUCLEOTIDE SEQUENCE [LARGE SCALE GENOMIC DNA]</scope>
    <source>
        <strain evidence="11 12">BE308</strain>
    </source>
</reference>
<organism evidence="11 12">
    <name type="scientific">Rhodoferax saidenbachensis</name>
    <dbReference type="NCBI Taxonomy" id="1484693"/>
    <lineage>
        <taxon>Bacteria</taxon>
        <taxon>Pseudomonadati</taxon>
        <taxon>Pseudomonadota</taxon>
        <taxon>Betaproteobacteria</taxon>
        <taxon>Burkholderiales</taxon>
        <taxon>Comamonadaceae</taxon>
        <taxon>Rhodoferax</taxon>
    </lineage>
</organism>
<feature type="domain" description="PAS" evidence="7">
    <location>
        <begin position="443"/>
        <end position="491"/>
    </location>
</feature>
<dbReference type="InterPro" id="IPR013656">
    <property type="entry name" value="PAS_4"/>
</dbReference>
<dbReference type="InterPro" id="IPR000014">
    <property type="entry name" value="PAS"/>
</dbReference>
<dbReference type="SMART" id="SM00086">
    <property type="entry name" value="PAC"/>
    <property type="match status" value="2"/>
</dbReference>
<dbReference type="InterPro" id="IPR029787">
    <property type="entry name" value="Nucleotide_cyclase"/>
</dbReference>
<dbReference type="SUPFAM" id="SSF141868">
    <property type="entry name" value="EAL domain-like"/>
    <property type="match status" value="1"/>
</dbReference>
<dbReference type="EMBL" id="JAVDXO010000001">
    <property type="protein sequence ID" value="MDR7305309.1"/>
    <property type="molecule type" value="Genomic_DNA"/>
</dbReference>
<feature type="domain" description="PAS" evidence="7">
    <location>
        <begin position="322"/>
        <end position="394"/>
    </location>
</feature>
<evidence type="ECO:0000256" key="3">
    <source>
        <dbReference type="ARBA" id="ARBA00022692"/>
    </source>
</evidence>
<dbReference type="PROSITE" id="PS50883">
    <property type="entry name" value="EAL"/>
    <property type="match status" value="1"/>
</dbReference>
<dbReference type="SMART" id="SM00267">
    <property type="entry name" value="GGDEF"/>
    <property type="match status" value="1"/>
</dbReference>
<dbReference type="Gene3D" id="3.30.70.270">
    <property type="match status" value="1"/>
</dbReference>
<protein>
    <submittedName>
        <fullName evidence="11">Diguanylate cyclase (GGDEF)-like protein/PAS domain S-box-containing protein</fullName>
    </submittedName>
</protein>
<evidence type="ECO:0000256" key="6">
    <source>
        <dbReference type="SAM" id="Phobius"/>
    </source>
</evidence>
<dbReference type="SUPFAM" id="SSF55785">
    <property type="entry name" value="PYP-like sensor domain (PAS domain)"/>
    <property type="match status" value="3"/>
</dbReference>
<feature type="transmembrane region" description="Helical" evidence="6">
    <location>
        <begin position="162"/>
        <end position="181"/>
    </location>
</feature>
<dbReference type="PROSITE" id="PS50112">
    <property type="entry name" value="PAS"/>
    <property type="match status" value="2"/>
</dbReference>
<dbReference type="CDD" id="cd01948">
    <property type="entry name" value="EAL"/>
    <property type="match status" value="1"/>
</dbReference>
<dbReference type="InterPro" id="IPR001633">
    <property type="entry name" value="EAL_dom"/>
</dbReference>
<evidence type="ECO:0000259" key="9">
    <source>
        <dbReference type="PROSITE" id="PS50883"/>
    </source>
</evidence>
<accession>A0ABU1ZIF0</accession>
<feature type="transmembrane region" description="Helical" evidence="6">
    <location>
        <begin position="131"/>
        <end position="150"/>
    </location>
</feature>
<evidence type="ECO:0000256" key="4">
    <source>
        <dbReference type="ARBA" id="ARBA00022989"/>
    </source>
</evidence>
<dbReference type="Pfam" id="PF08448">
    <property type="entry name" value="PAS_4"/>
    <property type="match status" value="1"/>
</dbReference>
<dbReference type="CDD" id="cd01949">
    <property type="entry name" value="GGDEF"/>
    <property type="match status" value="1"/>
</dbReference>
<keyword evidence="5 6" id="KW-0472">Membrane</keyword>
<feature type="domain" description="PAC" evidence="8">
    <location>
        <begin position="518"/>
        <end position="570"/>
    </location>
</feature>
<evidence type="ECO:0000259" key="7">
    <source>
        <dbReference type="PROSITE" id="PS50112"/>
    </source>
</evidence>
<dbReference type="NCBIfam" id="TIGR00254">
    <property type="entry name" value="GGDEF"/>
    <property type="match status" value="1"/>
</dbReference>
<dbReference type="InterPro" id="IPR000700">
    <property type="entry name" value="PAS-assoc_C"/>
</dbReference>
<dbReference type="Pfam" id="PF07694">
    <property type="entry name" value="5TM-5TMR_LYT"/>
    <property type="match status" value="1"/>
</dbReference>
<feature type="domain" description="EAL" evidence="9">
    <location>
        <begin position="749"/>
        <end position="1003"/>
    </location>
</feature>
<dbReference type="CDD" id="cd00130">
    <property type="entry name" value="PAS"/>
    <property type="match status" value="3"/>
</dbReference>
<dbReference type="Gene3D" id="3.30.450.20">
    <property type="entry name" value="PAS domain"/>
    <property type="match status" value="3"/>
</dbReference>
<keyword evidence="12" id="KW-1185">Reference proteome</keyword>
<evidence type="ECO:0000256" key="2">
    <source>
        <dbReference type="ARBA" id="ARBA00022475"/>
    </source>
</evidence>
<feature type="transmembrane region" description="Helical" evidence="6">
    <location>
        <begin position="66"/>
        <end position="86"/>
    </location>
</feature>
<dbReference type="PROSITE" id="PS50113">
    <property type="entry name" value="PAC"/>
    <property type="match status" value="1"/>
</dbReference>
<comment type="caution">
    <text evidence="11">The sequence shown here is derived from an EMBL/GenBank/DDBJ whole genome shotgun (WGS) entry which is preliminary data.</text>
</comment>
<dbReference type="InterPro" id="IPR043128">
    <property type="entry name" value="Rev_trsase/Diguanyl_cyclase"/>
</dbReference>
<evidence type="ECO:0000259" key="8">
    <source>
        <dbReference type="PROSITE" id="PS50113"/>
    </source>
</evidence>
<dbReference type="SMART" id="SM00052">
    <property type="entry name" value="EAL"/>
    <property type="match status" value="1"/>
</dbReference>
<dbReference type="SMART" id="SM00091">
    <property type="entry name" value="PAS"/>
    <property type="match status" value="3"/>
</dbReference>
<sequence>MVLELVKGVVLLLALSLLHSLSIRALRGQERLSQISSGVLFGGICVIGMMTPLVMTPGVIFDARSVVISMASLFGGPLTGTIAALIAGGYRWYLGGVGANVGTAVVFISYAMGLAYYYAHRASWVNLGWPTLLGFGLLVHLLEVSLFFQLPPDVAPKAIATVGIPLLLVFTPASLLMGLVLKDVRSRFETEIALDTHQARLQATVHAIPDLLFLLDEDGKFVEVLSSRSNLRVTSGDSLLGRRLHDVLPVVEANRLLDQVLKTLELQATQMFEYEIKTQRGMRRFEGRTHPLAERLDKRRAVVLLARDVTERSAAQDELRASEARFRNLLQNLPSVAVQGYTPDGTITYWNHASERLYGYTTAEAVGRNLFETIVPNALRKPMRDALQDMASSGEVIVPAELVLVHKNGKDVPVFSSHAAVHNPAEQAEFFRFDIDLADRKRTEEELRVAATAFEAQEGMLVTNAKREILRVNQAFTRISGYEDHEVIGKTPSLFSSGWHDNAFYAEMNDKLARDGTWQGELWNRRKNGEVYPQWMHITAVTDESKQLTHYVATVTDITQRKAAEDQIRQLAFYDPLTGLPNRRMLMDRLQHALAGSARSGACGALLFIDLDHFKTLNDTLGHDKGDLLLQQVAQRLMEAVREEDTVARLGGDEYVVMLEGLDAMREVAAAQATAVGEKLIAALNAPFGLAGHEYHSTPSIGLTLYSGHEVGIDELLKQADLAMYQAKNAGRNGLRFFDPLMQAAVSQRAELEADIRQGILYGQFLLYYQPQVNAQGRVFGAEALLRWLHPVRGLVSPGSFIPVAEESGQILTLGSWALETACAQLVEWAKAPHTEPLVLAVNVSSRQFRQQDFADHILAMLDYTGANPRRLKLELTESLLVDNVDDVIAKMTSLRARGVGFSLDDFGTGYSSLSYLKRLPLDQLKIDQSFVQDVLTDPNDAAIARTIVALGNSLGLAVIAEGVETAAQRDFLAQNGCSAYQGYYFSRPLPVDVFEAYLSAQA</sequence>
<feature type="transmembrane region" description="Helical" evidence="6">
    <location>
        <begin position="92"/>
        <end position="119"/>
    </location>
</feature>
<evidence type="ECO:0000313" key="11">
    <source>
        <dbReference type="EMBL" id="MDR7305309.1"/>
    </source>
</evidence>
<dbReference type="InterPro" id="IPR035965">
    <property type="entry name" value="PAS-like_dom_sf"/>
</dbReference>
<dbReference type="Pfam" id="PF00990">
    <property type="entry name" value="GGDEF"/>
    <property type="match status" value="1"/>
</dbReference>
<evidence type="ECO:0000256" key="1">
    <source>
        <dbReference type="ARBA" id="ARBA00004651"/>
    </source>
</evidence>
<gene>
    <name evidence="11" type="ORF">J2X15_000575</name>
</gene>
<comment type="subcellular location">
    <subcellularLocation>
        <location evidence="1">Cell membrane</location>
        <topology evidence="1">Multi-pass membrane protein</topology>
    </subcellularLocation>
</comment>
<dbReference type="Pfam" id="PF00563">
    <property type="entry name" value="EAL"/>
    <property type="match status" value="1"/>
</dbReference>
<proteinExistence type="predicted"/>
<dbReference type="InterPro" id="IPR035919">
    <property type="entry name" value="EAL_sf"/>
</dbReference>
<evidence type="ECO:0000256" key="5">
    <source>
        <dbReference type="ARBA" id="ARBA00023136"/>
    </source>
</evidence>
<feature type="transmembrane region" description="Helical" evidence="6">
    <location>
        <begin position="35"/>
        <end position="54"/>
    </location>
</feature>
<dbReference type="PROSITE" id="PS50887">
    <property type="entry name" value="GGDEF"/>
    <property type="match status" value="1"/>
</dbReference>
<dbReference type="RefSeq" id="WP_310339341.1">
    <property type="nucleotide sequence ID" value="NZ_JAVDXO010000001.1"/>
</dbReference>
<dbReference type="SUPFAM" id="SSF55073">
    <property type="entry name" value="Nucleotide cyclase"/>
    <property type="match status" value="1"/>
</dbReference>